<accession>A0ABY9BXQ3</accession>
<reference evidence="1 2" key="1">
    <citation type="journal article" date="2023" name="Hortic Res">
        <title>The complete reference genome for grapevine (Vitis vinifera L.) genetics and breeding.</title>
        <authorList>
            <person name="Shi X."/>
            <person name="Cao S."/>
            <person name="Wang X."/>
            <person name="Huang S."/>
            <person name="Wang Y."/>
            <person name="Liu Z."/>
            <person name="Liu W."/>
            <person name="Leng X."/>
            <person name="Peng Y."/>
            <person name="Wang N."/>
            <person name="Wang Y."/>
            <person name="Ma Z."/>
            <person name="Xu X."/>
            <person name="Zhang F."/>
            <person name="Xue H."/>
            <person name="Zhong H."/>
            <person name="Wang Y."/>
            <person name="Zhang K."/>
            <person name="Velt A."/>
            <person name="Avia K."/>
            <person name="Holtgrawe D."/>
            <person name="Grimplet J."/>
            <person name="Matus J.T."/>
            <person name="Ware D."/>
            <person name="Wu X."/>
            <person name="Wang H."/>
            <person name="Liu C."/>
            <person name="Fang Y."/>
            <person name="Rustenholz C."/>
            <person name="Cheng Z."/>
            <person name="Xiao H."/>
            <person name="Zhou Y."/>
        </authorList>
    </citation>
    <scope>NUCLEOTIDE SEQUENCE [LARGE SCALE GENOMIC DNA]</scope>
    <source>
        <strain evidence="2">cv. Pinot noir / PN40024</strain>
        <tissue evidence="1">Leaf</tissue>
    </source>
</reference>
<dbReference type="Proteomes" id="UP001227230">
    <property type="component" value="Chromosome 5"/>
</dbReference>
<proteinExistence type="predicted"/>
<sequence>MLDAWLRERSSPSMVCAQCRLVAELKSMSITGGKGDAKKKIPMKNKNSVCRHSTLSGCLTSGILSARHSTSSGCLTSGILSADIPPSLDASHPESCQPEIPPLPNASHPEFCPSKFHLLWMPRIRNSVRRRSTFSGCLASGILSVDIPPSPDVSHPTPDARWERGAI</sequence>
<name>A0ABY9BXQ3_VITVI</name>
<gene>
    <name evidence="1" type="ORF">VitviT2T_007066</name>
</gene>
<organism evidence="1 2">
    <name type="scientific">Vitis vinifera</name>
    <name type="common">Grape</name>
    <dbReference type="NCBI Taxonomy" id="29760"/>
    <lineage>
        <taxon>Eukaryota</taxon>
        <taxon>Viridiplantae</taxon>
        <taxon>Streptophyta</taxon>
        <taxon>Embryophyta</taxon>
        <taxon>Tracheophyta</taxon>
        <taxon>Spermatophyta</taxon>
        <taxon>Magnoliopsida</taxon>
        <taxon>eudicotyledons</taxon>
        <taxon>Gunneridae</taxon>
        <taxon>Pentapetalae</taxon>
        <taxon>rosids</taxon>
        <taxon>Vitales</taxon>
        <taxon>Vitaceae</taxon>
        <taxon>Viteae</taxon>
        <taxon>Vitis</taxon>
    </lineage>
</organism>
<protein>
    <submittedName>
        <fullName evidence="1">Uncharacterized protein</fullName>
    </submittedName>
</protein>
<evidence type="ECO:0000313" key="1">
    <source>
        <dbReference type="EMBL" id="WJZ87702.1"/>
    </source>
</evidence>
<keyword evidence="2" id="KW-1185">Reference proteome</keyword>
<evidence type="ECO:0000313" key="2">
    <source>
        <dbReference type="Proteomes" id="UP001227230"/>
    </source>
</evidence>
<dbReference type="EMBL" id="CP126652">
    <property type="protein sequence ID" value="WJZ87702.1"/>
    <property type="molecule type" value="Genomic_DNA"/>
</dbReference>